<dbReference type="Pfam" id="PF03372">
    <property type="entry name" value="Exo_endo_phos"/>
    <property type="match status" value="1"/>
</dbReference>
<reference evidence="4 5" key="1">
    <citation type="submission" date="2020-06" db="EMBL/GenBank/DDBJ databases">
        <title>Draft genome of Uliginosibacterium sp. IMCC34675.</title>
        <authorList>
            <person name="Song J."/>
        </authorList>
    </citation>
    <scope>NUCLEOTIDE SEQUENCE [LARGE SCALE GENOMIC DNA]</scope>
    <source>
        <strain evidence="4 5">IMCC34675</strain>
    </source>
</reference>
<dbReference type="RefSeq" id="WP_170020850.1">
    <property type="nucleotide sequence ID" value="NZ_JABCSC020000001.1"/>
</dbReference>
<dbReference type="InterPro" id="IPR047971">
    <property type="entry name" value="ExeM-like"/>
</dbReference>
<dbReference type="CDD" id="cd10283">
    <property type="entry name" value="MnuA_DNase1-like"/>
    <property type="match status" value="1"/>
</dbReference>
<feature type="chain" id="PRO_5045382522" evidence="2">
    <location>
        <begin position="21"/>
        <end position="602"/>
    </location>
</feature>
<keyword evidence="5" id="KW-1185">Reference proteome</keyword>
<dbReference type="NCBIfam" id="NF033681">
    <property type="entry name" value="ExeM_NucH_DNase"/>
    <property type="match status" value="1"/>
</dbReference>
<keyword evidence="2" id="KW-0732">Signal</keyword>
<dbReference type="SUPFAM" id="SSF56219">
    <property type="entry name" value="DNase I-like"/>
    <property type="match status" value="1"/>
</dbReference>
<dbReference type="EMBL" id="JABCSC020000001">
    <property type="protein sequence ID" value="NSL54321.1"/>
    <property type="molecule type" value="Genomic_DNA"/>
</dbReference>
<dbReference type="Proteomes" id="UP000778523">
    <property type="component" value="Unassembled WGS sequence"/>
</dbReference>
<evidence type="ECO:0000313" key="5">
    <source>
        <dbReference type="Proteomes" id="UP000778523"/>
    </source>
</evidence>
<comment type="caution">
    <text evidence="4">The sequence shown here is derived from an EMBL/GenBank/DDBJ whole genome shotgun (WGS) entry which is preliminary data.</text>
</comment>
<dbReference type="PANTHER" id="PTHR42834:SF1">
    <property type="entry name" value="ENDONUCLEASE_EXONUCLEASE_PHOSPHATASE FAMILY PROTEIN (AFU_ORTHOLOGUE AFUA_3G09210)"/>
    <property type="match status" value="1"/>
</dbReference>
<name>A0ABX2ICY5_9RHOO</name>
<dbReference type="GO" id="GO:0004519">
    <property type="term" value="F:endonuclease activity"/>
    <property type="evidence" value="ECO:0007669"/>
    <property type="project" value="UniProtKB-KW"/>
</dbReference>
<gene>
    <name evidence="4" type="ORF">HJ583_004720</name>
</gene>
<dbReference type="CDD" id="cd04486">
    <property type="entry name" value="YhcR_OBF_like"/>
    <property type="match status" value="1"/>
</dbReference>
<evidence type="ECO:0000256" key="1">
    <source>
        <dbReference type="SAM" id="MobiDB-lite"/>
    </source>
</evidence>
<keyword evidence="4" id="KW-0540">Nuclease</keyword>
<evidence type="ECO:0000313" key="4">
    <source>
        <dbReference type="EMBL" id="NSL54321.1"/>
    </source>
</evidence>
<dbReference type="Gene3D" id="3.60.10.10">
    <property type="entry name" value="Endonuclease/exonuclease/phosphatase"/>
    <property type="match status" value="1"/>
</dbReference>
<protein>
    <submittedName>
        <fullName evidence="4">ExeM/NucH family extracellular endonuclease</fullName>
    </submittedName>
</protein>
<proteinExistence type="predicted"/>
<feature type="region of interest" description="Disordered" evidence="1">
    <location>
        <begin position="210"/>
        <end position="232"/>
    </location>
</feature>
<keyword evidence="4" id="KW-0255">Endonuclease</keyword>
<evidence type="ECO:0000256" key="2">
    <source>
        <dbReference type="SAM" id="SignalP"/>
    </source>
</evidence>
<feature type="signal peptide" evidence="2">
    <location>
        <begin position="1"/>
        <end position="20"/>
    </location>
</feature>
<feature type="domain" description="Endonuclease/exonuclease/phosphatase" evidence="3">
    <location>
        <begin position="297"/>
        <end position="592"/>
    </location>
</feature>
<keyword evidence="4" id="KW-0378">Hydrolase</keyword>
<dbReference type="InterPro" id="IPR036691">
    <property type="entry name" value="Endo/exonu/phosph_ase_sf"/>
</dbReference>
<evidence type="ECO:0000259" key="3">
    <source>
        <dbReference type="Pfam" id="PF03372"/>
    </source>
</evidence>
<accession>A0ABX2ICY5</accession>
<sequence length="602" mass="64808">MKNVLLFLVAFLCLALAAEAAEPSVVVSIPQIQGRGARSPLEGQSVTTTGVVSLVTNLGFFMQDETGDGDESTSDGIYVHQGLMPWVTPGDRVRVQGGVNEYVPESSALARANPHTELTRVQVDILSSGPSPVPKRIMFPPAAEGDLERVEGMLVELPGLLTVTQNYFLGRYGQLTLAAGGRLMRPLSQFVAGSAEARALAAENARRRIVLDDGSSRQNPDPTPYPGSGGQVRVGDRVQSLLGVIDYGLSGNEGAGLTEYRLHPLTPPLFTRGNPRPELPPAPKGDLRIASFNLQNYFITLDRSGADCGPGASRNDCRGADSAMELQRQRTKIIHALAALSADVVGLLEVENRGNEAVQDLVAGLNDRLGAGTYASVSLPEGGAGSDAIRSAMIYRPARVVPLGASVSDSRPVHNRPLLAQTLVAQGRRFNVIVAHFKSKGRCPSEPGSLDGDLGDGQGCWNARRVAQAQATRTFISAMQRRSGAQDVLLIGDLNAYAREAPVLDLVHNGLVDQIARFDTKPYSYVFDGESGALDHALSNESLWPRIVSAGHWHINADEPVYLDYNLEFRQPACRSCAPDHYQPDPFRSSDHDPLYVDIRLR</sequence>
<dbReference type="InterPro" id="IPR005135">
    <property type="entry name" value="Endo/exonuclease/phosphatase"/>
</dbReference>
<dbReference type="PANTHER" id="PTHR42834">
    <property type="entry name" value="ENDONUCLEASE/EXONUCLEASE/PHOSPHATASE FAMILY PROTEIN (AFU_ORTHOLOGUE AFUA_3G09210)"/>
    <property type="match status" value="1"/>
</dbReference>
<organism evidence="4 5">
    <name type="scientific">Uliginosibacterium aquaticum</name>
    <dbReference type="NCBI Taxonomy" id="2731212"/>
    <lineage>
        <taxon>Bacteria</taxon>
        <taxon>Pseudomonadati</taxon>
        <taxon>Pseudomonadota</taxon>
        <taxon>Betaproteobacteria</taxon>
        <taxon>Rhodocyclales</taxon>
        <taxon>Zoogloeaceae</taxon>
        <taxon>Uliginosibacterium</taxon>
    </lineage>
</organism>